<sequence>MFQIKRAMSNARSISDEDIIIENACEILLYGWQVRPLVINLVRDPDKDIWRLFVTPQIMTKEEKPFVDIINTWRKKISSDFLNGYKIGITIKNLIAVKVAKIKCVLVHRQ</sequence>
<protein>
    <submittedName>
        <fullName evidence="1">Uncharacterized protein</fullName>
    </submittedName>
</protein>
<name>A0A9Q0S9J6_9DIPT</name>
<dbReference type="AlphaFoldDB" id="A0A9Q0S9J6"/>
<accession>A0A9Q0S9J6</accession>
<gene>
    <name evidence="1" type="ORF">Bhyg_03684</name>
</gene>
<evidence type="ECO:0000313" key="1">
    <source>
        <dbReference type="EMBL" id="KAJ6648455.1"/>
    </source>
</evidence>
<organism evidence="1 2">
    <name type="scientific">Pseudolycoriella hygida</name>
    <dbReference type="NCBI Taxonomy" id="35572"/>
    <lineage>
        <taxon>Eukaryota</taxon>
        <taxon>Metazoa</taxon>
        <taxon>Ecdysozoa</taxon>
        <taxon>Arthropoda</taxon>
        <taxon>Hexapoda</taxon>
        <taxon>Insecta</taxon>
        <taxon>Pterygota</taxon>
        <taxon>Neoptera</taxon>
        <taxon>Endopterygota</taxon>
        <taxon>Diptera</taxon>
        <taxon>Nematocera</taxon>
        <taxon>Sciaroidea</taxon>
        <taxon>Sciaridae</taxon>
        <taxon>Pseudolycoriella</taxon>
    </lineage>
</organism>
<evidence type="ECO:0000313" key="2">
    <source>
        <dbReference type="Proteomes" id="UP001151699"/>
    </source>
</evidence>
<dbReference type="EMBL" id="WJQU01000001">
    <property type="protein sequence ID" value="KAJ6648455.1"/>
    <property type="molecule type" value="Genomic_DNA"/>
</dbReference>
<reference evidence="1" key="1">
    <citation type="submission" date="2022-07" db="EMBL/GenBank/DDBJ databases">
        <authorList>
            <person name="Trinca V."/>
            <person name="Uliana J.V.C."/>
            <person name="Torres T.T."/>
            <person name="Ward R.J."/>
            <person name="Monesi N."/>
        </authorList>
    </citation>
    <scope>NUCLEOTIDE SEQUENCE</scope>
    <source>
        <strain evidence="1">HSMRA1968</strain>
        <tissue evidence="1">Whole embryos</tissue>
    </source>
</reference>
<proteinExistence type="predicted"/>
<dbReference type="Proteomes" id="UP001151699">
    <property type="component" value="Chromosome A"/>
</dbReference>
<comment type="caution">
    <text evidence="1">The sequence shown here is derived from an EMBL/GenBank/DDBJ whole genome shotgun (WGS) entry which is preliminary data.</text>
</comment>
<keyword evidence="2" id="KW-1185">Reference proteome</keyword>